<protein>
    <recommendedName>
        <fullName evidence="4">Transmembrane protein</fullName>
    </recommendedName>
</protein>
<dbReference type="Proteomes" id="UP000231056">
    <property type="component" value="Unassembled WGS sequence"/>
</dbReference>
<keyword evidence="1" id="KW-0812">Transmembrane</keyword>
<keyword evidence="1" id="KW-0472">Membrane</keyword>
<evidence type="ECO:0000313" key="2">
    <source>
        <dbReference type="EMBL" id="PIQ73299.1"/>
    </source>
</evidence>
<keyword evidence="1" id="KW-1133">Transmembrane helix</keyword>
<accession>A0A2M6ITP7</accession>
<dbReference type="AlphaFoldDB" id="A0A2M6ITP7"/>
<organism evidence="2 3">
    <name type="scientific">Candidatus Roizmanbacteria bacterium CG11_big_fil_rev_8_21_14_0_20_36_8</name>
    <dbReference type="NCBI Taxonomy" id="1974856"/>
    <lineage>
        <taxon>Bacteria</taxon>
        <taxon>Candidatus Roizmaniibacteriota</taxon>
    </lineage>
</organism>
<name>A0A2M6ITP7_9BACT</name>
<feature type="transmembrane region" description="Helical" evidence="1">
    <location>
        <begin position="50"/>
        <end position="68"/>
    </location>
</feature>
<proteinExistence type="predicted"/>
<reference evidence="2 3" key="1">
    <citation type="submission" date="2017-09" db="EMBL/GenBank/DDBJ databases">
        <title>Depth-based differentiation of microbial function through sediment-hosted aquifers and enrichment of novel symbionts in the deep terrestrial subsurface.</title>
        <authorList>
            <person name="Probst A.J."/>
            <person name="Ladd B."/>
            <person name="Jarett J.K."/>
            <person name="Geller-Mcgrath D.E."/>
            <person name="Sieber C.M."/>
            <person name="Emerson J.B."/>
            <person name="Anantharaman K."/>
            <person name="Thomas B.C."/>
            <person name="Malmstrom R."/>
            <person name="Stieglmeier M."/>
            <person name="Klingl A."/>
            <person name="Woyke T."/>
            <person name="Ryan C.M."/>
            <person name="Banfield J.F."/>
        </authorList>
    </citation>
    <scope>NUCLEOTIDE SEQUENCE [LARGE SCALE GENOMIC DNA]</scope>
    <source>
        <strain evidence="2">CG11_big_fil_rev_8_21_14_0_20_36_8</strain>
    </source>
</reference>
<sequence length="297" mass="34361">MHFKKFHVALILLLFISFLLSHFLVSSRIYFLQLRCFGNLAGGCSIESPIILAIAIVVGYILFAIISAQKTSSIFPSSKISMLFFFLLVSIPFLELYLGNFQFEYELDKTGARAEKIYNQFIQNSSIVDESMELKTGTTQSRNGYTFAIIVAKGMVDIDTDFNSRSILWYQSFQPQFGYFPLVKEDMKDIQECRFFIGQNLPVVCLESKSDPTIQECNYYEKENSPTTNYENKLLPPGVYEITYTYKSQLFGENQEICSDLWQKNGQSYLMNDTMILKRNPKFLREIETDLQQSYIE</sequence>
<feature type="transmembrane region" description="Helical" evidence="1">
    <location>
        <begin position="80"/>
        <end position="99"/>
    </location>
</feature>
<gene>
    <name evidence="2" type="ORF">COV58_03275</name>
</gene>
<evidence type="ECO:0000313" key="3">
    <source>
        <dbReference type="Proteomes" id="UP000231056"/>
    </source>
</evidence>
<comment type="caution">
    <text evidence="2">The sequence shown here is derived from an EMBL/GenBank/DDBJ whole genome shotgun (WGS) entry which is preliminary data.</text>
</comment>
<evidence type="ECO:0000256" key="1">
    <source>
        <dbReference type="SAM" id="Phobius"/>
    </source>
</evidence>
<dbReference type="EMBL" id="PCVM01000075">
    <property type="protein sequence ID" value="PIQ73299.1"/>
    <property type="molecule type" value="Genomic_DNA"/>
</dbReference>
<evidence type="ECO:0008006" key="4">
    <source>
        <dbReference type="Google" id="ProtNLM"/>
    </source>
</evidence>